<evidence type="ECO:0000256" key="5">
    <source>
        <dbReference type="ARBA" id="ARBA00022090"/>
    </source>
</evidence>
<evidence type="ECO:0000256" key="10">
    <source>
        <dbReference type="ARBA" id="ARBA00022927"/>
    </source>
</evidence>
<evidence type="ECO:0000256" key="2">
    <source>
        <dbReference type="ARBA" id="ARBA00004249"/>
    </source>
</evidence>
<dbReference type="Pfam" id="PF02472">
    <property type="entry name" value="ExbD"/>
    <property type="match status" value="1"/>
</dbReference>
<comment type="caution">
    <text evidence="15">The sequence shown here is derived from an EMBL/GenBank/DDBJ whole genome shotgun (WGS) entry which is preliminary data.</text>
</comment>
<dbReference type="EMBL" id="JBFRUW010000117">
    <property type="protein sequence ID" value="MFA0570742.1"/>
    <property type="molecule type" value="Genomic_DNA"/>
</dbReference>
<evidence type="ECO:0000313" key="15">
    <source>
        <dbReference type="EMBL" id="MFA0570742.1"/>
    </source>
</evidence>
<comment type="subunit">
    <text evidence="4">The accessory proteins ExbB and ExbD seem to form a complex with TonB.</text>
</comment>
<dbReference type="NCBIfam" id="TIGR02803">
    <property type="entry name" value="ExbD_1"/>
    <property type="match status" value="1"/>
</dbReference>
<keyword evidence="10 13" id="KW-0653">Protein transport</keyword>
<evidence type="ECO:0000256" key="13">
    <source>
        <dbReference type="RuleBase" id="RU003879"/>
    </source>
</evidence>
<dbReference type="RefSeq" id="WP_273294280.1">
    <property type="nucleotide sequence ID" value="NZ_JBFRUW010000117.1"/>
</dbReference>
<name>A0ABV4NHK0_9VIBR</name>
<organism evidence="15 16">
    <name type="scientific">Vibrio gallaecicus</name>
    <dbReference type="NCBI Taxonomy" id="552386"/>
    <lineage>
        <taxon>Bacteria</taxon>
        <taxon>Pseudomonadati</taxon>
        <taxon>Pseudomonadota</taxon>
        <taxon>Gammaproteobacteria</taxon>
        <taxon>Vibrionales</taxon>
        <taxon>Vibrionaceae</taxon>
        <taxon>Vibrio</taxon>
    </lineage>
</organism>
<evidence type="ECO:0000256" key="12">
    <source>
        <dbReference type="ARBA" id="ARBA00023136"/>
    </source>
</evidence>
<sequence length="142" mass="15257">MAFKTSSDSDEMAENHEINVTPLVDVMLVLLIIVMVASPLATVNVPVDLPSSSAAPQPQPNEPFYLTVQKDMSLTLGESDVVTLSALKPALDSALQGKDKRIYLRADKDLNYQDLMKVMNALVKAGYGQIALVGIELPAGSQ</sequence>
<accession>A0ABV4NHK0</accession>
<dbReference type="PANTHER" id="PTHR30558">
    <property type="entry name" value="EXBD MEMBRANE COMPONENT OF PMF-DRIVEN MACROMOLECULE IMPORT SYSTEM"/>
    <property type="match status" value="1"/>
</dbReference>
<keyword evidence="11 14" id="KW-1133">Transmembrane helix</keyword>
<evidence type="ECO:0000256" key="8">
    <source>
        <dbReference type="ARBA" id="ARBA00022519"/>
    </source>
</evidence>
<feature type="transmembrane region" description="Helical" evidence="14">
    <location>
        <begin position="20"/>
        <end position="43"/>
    </location>
</feature>
<protein>
    <recommendedName>
        <fullName evidence="5">Biopolymer transport protein ExbD</fullName>
    </recommendedName>
</protein>
<gene>
    <name evidence="15" type="primary">exbD</name>
    <name evidence="15" type="ORF">AB4566_21040</name>
</gene>
<comment type="similarity">
    <text evidence="3 13">Belongs to the ExbD/TolR family.</text>
</comment>
<dbReference type="PANTHER" id="PTHR30558:SF9">
    <property type="entry name" value="BIOPOLYMER TRANSPORT PROTEIN EXBD"/>
    <property type="match status" value="1"/>
</dbReference>
<keyword evidence="6 13" id="KW-0813">Transport</keyword>
<evidence type="ECO:0000313" key="16">
    <source>
        <dbReference type="Proteomes" id="UP001570417"/>
    </source>
</evidence>
<keyword evidence="8" id="KW-0997">Cell inner membrane</keyword>
<keyword evidence="16" id="KW-1185">Reference proteome</keyword>
<evidence type="ECO:0000256" key="14">
    <source>
        <dbReference type="SAM" id="Phobius"/>
    </source>
</evidence>
<keyword evidence="12 14" id="KW-0472">Membrane</keyword>
<dbReference type="Proteomes" id="UP001570417">
    <property type="component" value="Unassembled WGS sequence"/>
</dbReference>
<dbReference type="InterPro" id="IPR014170">
    <property type="entry name" value="TonB_ExbD_1"/>
</dbReference>
<evidence type="ECO:0000256" key="1">
    <source>
        <dbReference type="ARBA" id="ARBA00003540"/>
    </source>
</evidence>
<comment type="function">
    <text evidence="1">Involved in the TonB-dependent energy-dependent transport of various receptor-bound substrates.</text>
</comment>
<comment type="subcellular location">
    <subcellularLocation>
        <location evidence="2">Cell inner membrane</location>
        <topology evidence="2">Single-pass type II membrane protein</topology>
    </subcellularLocation>
    <subcellularLocation>
        <location evidence="13">Cell membrane</location>
        <topology evidence="13">Single-pass type II membrane protein</topology>
    </subcellularLocation>
</comment>
<dbReference type="Gene3D" id="3.30.420.270">
    <property type="match status" value="1"/>
</dbReference>
<keyword evidence="7" id="KW-1003">Cell membrane</keyword>
<reference evidence="15 16" key="1">
    <citation type="journal article" date="2024" name="ISME J.">
        <title>Tailless and filamentous prophages are predominant in marine Vibrio.</title>
        <authorList>
            <person name="Steensen K."/>
            <person name="Seneca J."/>
            <person name="Bartlau N."/>
            <person name="Yu X.A."/>
            <person name="Hussain F.A."/>
            <person name="Polz M.F."/>
        </authorList>
    </citation>
    <scope>NUCLEOTIDE SEQUENCE [LARGE SCALE GENOMIC DNA]</scope>
    <source>
        <strain evidence="15 16">10N.222.51.A1</strain>
    </source>
</reference>
<evidence type="ECO:0000256" key="7">
    <source>
        <dbReference type="ARBA" id="ARBA00022475"/>
    </source>
</evidence>
<evidence type="ECO:0000256" key="3">
    <source>
        <dbReference type="ARBA" id="ARBA00005811"/>
    </source>
</evidence>
<keyword evidence="9 13" id="KW-0812">Transmembrane</keyword>
<evidence type="ECO:0000256" key="6">
    <source>
        <dbReference type="ARBA" id="ARBA00022448"/>
    </source>
</evidence>
<evidence type="ECO:0000256" key="11">
    <source>
        <dbReference type="ARBA" id="ARBA00022989"/>
    </source>
</evidence>
<evidence type="ECO:0000256" key="4">
    <source>
        <dbReference type="ARBA" id="ARBA00011471"/>
    </source>
</evidence>
<dbReference type="InterPro" id="IPR003400">
    <property type="entry name" value="ExbD"/>
</dbReference>
<proteinExistence type="inferred from homology"/>
<evidence type="ECO:0000256" key="9">
    <source>
        <dbReference type="ARBA" id="ARBA00022692"/>
    </source>
</evidence>